<dbReference type="PANTHER" id="PTHR11075:SF54">
    <property type="entry name" value="LARGE RIBOSOMAL SUBUNIT PROTEIN ML62"/>
    <property type="match status" value="1"/>
</dbReference>
<proteinExistence type="predicted"/>
<name>A0A1Y2HFS3_9FUNG</name>
<dbReference type="AlphaFoldDB" id="A0A1Y2HFS3"/>
<dbReference type="Pfam" id="PF00472">
    <property type="entry name" value="RF-1"/>
    <property type="match status" value="1"/>
</dbReference>
<dbReference type="InterPro" id="IPR052104">
    <property type="entry name" value="Mito_Release_Factor_mL62"/>
</dbReference>
<dbReference type="GO" id="GO:0005762">
    <property type="term" value="C:mitochondrial large ribosomal subunit"/>
    <property type="evidence" value="ECO:0007669"/>
    <property type="project" value="TreeGrafter"/>
</dbReference>
<dbReference type="EMBL" id="MCFL01000036">
    <property type="protein sequence ID" value="ORZ33389.1"/>
    <property type="molecule type" value="Genomic_DNA"/>
</dbReference>
<organism evidence="2 3">
    <name type="scientific">Catenaria anguillulae PL171</name>
    <dbReference type="NCBI Taxonomy" id="765915"/>
    <lineage>
        <taxon>Eukaryota</taxon>
        <taxon>Fungi</taxon>
        <taxon>Fungi incertae sedis</taxon>
        <taxon>Blastocladiomycota</taxon>
        <taxon>Blastocladiomycetes</taxon>
        <taxon>Blastocladiales</taxon>
        <taxon>Catenariaceae</taxon>
        <taxon>Catenaria</taxon>
    </lineage>
</organism>
<dbReference type="PROSITE" id="PS00745">
    <property type="entry name" value="RF_PROK_I"/>
    <property type="match status" value="1"/>
</dbReference>
<sequence>WIDNFKRSDIPDNSYELSFARSSGPGGQNVNKLNTKVLLRFPLDPPPSWLPTYCLDRLQAQQASKINKAGDLLVSSDKFRTQRQNIDECIDKLYAMIVEAGYIPRETSAQQRKKVAGL</sequence>
<protein>
    <recommendedName>
        <fullName evidence="1">Prokaryotic-type class I peptide chain release factors domain-containing protein</fullName>
    </recommendedName>
</protein>
<dbReference type="Proteomes" id="UP000193411">
    <property type="component" value="Unassembled WGS sequence"/>
</dbReference>
<dbReference type="OrthoDB" id="270639at2759"/>
<evidence type="ECO:0000259" key="1">
    <source>
        <dbReference type="PROSITE" id="PS00745"/>
    </source>
</evidence>
<dbReference type="InterPro" id="IPR000352">
    <property type="entry name" value="Pep_chain_release_fac_I"/>
</dbReference>
<gene>
    <name evidence="2" type="ORF">BCR44DRAFT_1371949</name>
</gene>
<comment type="caution">
    <text evidence="2">The sequence shown here is derived from an EMBL/GenBank/DDBJ whole genome shotgun (WGS) entry which is preliminary data.</text>
</comment>
<dbReference type="GO" id="GO:0016150">
    <property type="term" value="F:translation release factor activity, codon nonspecific"/>
    <property type="evidence" value="ECO:0007669"/>
    <property type="project" value="TreeGrafter"/>
</dbReference>
<feature type="domain" description="Prokaryotic-type class I peptide chain release factors" evidence="1">
    <location>
        <begin position="21"/>
        <end position="37"/>
    </location>
</feature>
<dbReference type="GO" id="GO:0004045">
    <property type="term" value="F:peptidyl-tRNA hydrolase activity"/>
    <property type="evidence" value="ECO:0007669"/>
    <property type="project" value="TreeGrafter"/>
</dbReference>
<evidence type="ECO:0000313" key="3">
    <source>
        <dbReference type="Proteomes" id="UP000193411"/>
    </source>
</evidence>
<dbReference type="Gene3D" id="3.30.160.20">
    <property type="match status" value="1"/>
</dbReference>
<feature type="non-terminal residue" evidence="2">
    <location>
        <position position="1"/>
    </location>
</feature>
<dbReference type="SUPFAM" id="SSF110916">
    <property type="entry name" value="Peptidyl-tRNA hydrolase domain-like"/>
    <property type="match status" value="1"/>
</dbReference>
<accession>A0A1Y2HFS3</accession>
<reference evidence="2 3" key="1">
    <citation type="submission" date="2016-07" db="EMBL/GenBank/DDBJ databases">
        <title>Pervasive Adenine N6-methylation of Active Genes in Fungi.</title>
        <authorList>
            <consortium name="DOE Joint Genome Institute"/>
            <person name="Mondo S.J."/>
            <person name="Dannebaum R.O."/>
            <person name="Kuo R.C."/>
            <person name="Labutti K."/>
            <person name="Haridas S."/>
            <person name="Kuo A."/>
            <person name="Salamov A."/>
            <person name="Ahrendt S.R."/>
            <person name="Lipzen A."/>
            <person name="Sullivan W."/>
            <person name="Andreopoulos W.B."/>
            <person name="Clum A."/>
            <person name="Lindquist E."/>
            <person name="Daum C."/>
            <person name="Ramamoorthy G.K."/>
            <person name="Gryganskyi A."/>
            <person name="Culley D."/>
            <person name="Magnuson J.K."/>
            <person name="James T.Y."/>
            <person name="O'Malley M.A."/>
            <person name="Stajich J.E."/>
            <person name="Spatafora J.W."/>
            <person name="Visel A."/>
            <person name="Grigoriev I.V."/>
        </authorList>
    </citation>
    <scope>NUCLEOTIDE SEQUENCE [LARGE SCALE GENOMIC DNA]</scope>
    <source>
        <strain evidence="2 3">PL171</strain>
    </source>
</reference>
<dbReference type="STRING" id="765915.A0A1Y2HFS3"/>
<evidence type="ECO:0000313" key="2">
    <source>
        <dbReference type="EMBL" id="ORZ33389.1"/>
    </source>
</evidence>
<dbReference type="PANTHER" id="PTHR11075">
    <property type="entry name" value="PEPTIDE CHAIN RELEASE FACTOR"/>
    <property type="match status" value="1"/>
</dbReference>
<feature type="non-terminal residue" evidence="2">
    <location>
        <position position="118"/>
    </location>
</feature>
<keyword evidence="3" id="KW-1185">Reference proteome</keyword>
<dbReference type="GO" id="GO:0070126">
    <property type="term" value="P:mitochondrial translational termination"/>
    <property type="evidence" value="ECO:0007669"/>
    <property type="project" value="TreeGrafter"/>
</dbReference>